<feature type="transmembrane region" description="Helical" evidence="11">
    <location>
        <begin position="277"/>
        <end position="299"/>
    </location>
</feature>
<dbReference type="EMBL" id="CAKD01000001">
    <property type="protein sequence ID" value="CCI84355.1"/>
    <property type="molecule type" value="Genomic_DNA"/>
</dbReference>
<protein>
    <recommendedName>
        <fullName evidence="4">Putative hemin transport system permease protein HrtB</fullName>
    </recommendedName>
</protein>
<dbReference type="RefSeq" id="WP_009558904.1">
    <property type="nucleotide sequence ID" value="NZ_AYZN01000004.1"/>
</dbReference>
<keyword evidence="7 11" id="KW-0812">Transmembrane</keyword>
<gene>
    <name evidence="13" type="ORF">BN53_09080</name>
</gene>
<dbReference type="PANTHER" id="PTHR43738:SF1">
    <property type="entry name" value="HEMIN TRANSPORT SYSTEM PERMEASE PROTEIN HRTB-RELATED"/>
    <property type="match status" value="1"/>
</dbReference>
<comment type="function">
    <text evidence="10">Part of the ABC transporter complex hrt involved in hemin import. Responsible for the translocation of the substrate across the membrane.</text>
</comment>
<name>I7JX46_9LACO</name>
<dbReference type="OrthoDB" id="384327at2"/>
<evidence type="ECO:0000256" key="10">
    <source>
        <dbReference type="ARBA" id="ARBA00024973"/>
    </source>
</evidence>
<feature type="domain" description="ABC3 transporter permease C-terminal" evidence="12">
    <location>
        <begin position="237"/>
        <end position="347"/>
    </location>
</feature>
<evidence type="ECO:0000256" key="9">
    <source>
        <dbReference type="ARBA" id="ARBA00023136"/>
    </source>
</evidence>
<evidence type="ECO:0000256" key="2">
    <source>
        <dbReference type="ARBA" id="ARBA00008697"/>
    </source>
</evidence>
<dbReference type="eggNOG" id="COG0577">
    <property type="taxonomic scope" value="Bacteria"/>
</dbReference>
<reference evidence="13 14" key="1">
    <citation type="submission" date="2012-06" db="EMBL/GenBank/DDBJ databases">
        <title>Draft Genome Sequence of Lactobacillus pasteurii CRBIP 24.76T.</title>
        <authorList>
            <person name="Cousin S."/>
            <person name="Bouchier C."/>
            <person name="Loux V."/>
            <person name="Ma L."/>
            <person name="Creno S."/>
            <person name="Bizet C."/>
            <person name="Clermont D."/>
        </authorList>
    </citation>
    <scope>NUCLEOTIDE SEQUENCE [LARGE SCALE GENOMIC DNA]</scope>
    <source>
        <strain evidence="14">CRBIP 24.76T</strain>
    </source>
</reference>
<sequence length="353" mass="38956">MFLAFKEIKHEKIRYGLIVMMIFLISYLIFMLSSLAIGLAEENTQALESWQTQKVVLNKNANISLSQSVLNKDDLKNASLSKNEAYLGQVPVVVKANKRSSISAQFLGVKRDQFIYQDQELIAGRKSKNKSEVTADQALQLKGYKLGDKIKLNDSKQKYTIVGFVKNAKINIAPIIYGDLATWKKLKVAMPNVVASGIISKNADYKLNHKNAKTYDVKTFINKLPGYTAQNMTFELMIGFLFIISLIIIAVFLYILTMQKMQNYAVMRAQGIPAKTLVAATIGQAVILVVTGAVIGLLLMELTILMMPKSVPMDFTPAIMLAGVGGMLLMGIIGSLIPVRSILKVDPVKAIGE</sequence>
<comment type="subunit">
    <text evidence="3">The complex is composed of two ATP-binding proteins (HrtA), two transmembrane proteins (HrtB) and a solute-binding protein.</text>
</comment>
<evidence type="ECO:0000256" key="8">
    <source>
        <dbReference type="ARBA" id="ARBA00022989"/>
    </source>
</evidence>
<feature type="transmembrane region" description="Helical" evidence="11">
    <location>
        <begin position="319"/>
        <end position="339"/>
    </location>
</feature>
<dbReference type="InterPro" id="IPR003838">
    <property type="entry name" value="ABC3_permease_C"/>
</dbReference>
<keyword evidence="14" id="KW-1185">Reference proteome</keyword>
<evidence type="ECO:0000256" key="3">
    <source>
        <dbReference type="ARBA" id="ARBA00011131"/>
    </source>
</evidence>
<evidence type="ECO:0000259" key="12">
    <source>
        <dbReference type="Pfam" id="PF02687"/>
    </source>
</evidence>
<dbReference type="GO" id="GO:0005886">
    <property type="term" value="C:plasma membrane"/>
    <property type="evidence" value="ECO:0007669"/>
    <property type="project" value="UniProtKB-SubCell"/>
</dbReference>
<keyword evidence="8 11" id="KW-1133">Transmembrane helix</keyword>
<dbReference type="STRING" id="1423790.BN53_09080"/>
<feature type="transmembrane region" description="Helical" evidence="11">
    <location>
        <begin position="236"/>
        <end position="256"/>
    </location>
</feature>
<dbReference type="AlphaFoldDB" id="I7JX46"/>
<dbReference type="PANTHER" id="PTHR43738">
    <property type="entry name" value="ABC TRANSPORTER, MEMBRANE PROTEIN"/>
    <property type="match status" value="1"/>
</dbReference>
<evidence type="ECO:0000313" key="13">
    <source>
        <dbReference type="EMBL" id="CCI84355.1"/>
    </source>
</evidence>
<proteinExistence type="inferred from homology"/>
<evidence type="ECO:0000256" key="7">
    <source>
        <dbReference type="ARBA" id="ARBA00022692"/>
    </source>
</evidence>
<evidence type="ECO:0000256" key="11">
    <source>
        <dbReference type="SAM" id="Phobius"/>
    </source>
</evidence>
<dbReference type="PATRIC" id="fig|1423790.3.peg.1347"/>
<evidence type="ECO:0000313" key="14">
    <source>
        <dbReference type="Proteomes" id="UP000009311"/>
    </source>
</evidence>
<comment type="caution">
    <text evidence="13">The sequence shown here is derived from an EMBL/GenBank/DDBJ whole genome shotgun (WGS) entry which is preliminary data.</text>
</comment>
<comment type="subcellular location">
    <subcellularLocation>
        <location evidence="1">Cell membrane</location>
        <topology evidence="1">Multi-pass membrane protein</topology>
    </subcellularLocation>
</comment>
<dbReference type="Proteomes" id="UP000009311">
    <property type="component" value="Unassembled WGS sequence"/>
</dbReference>
<accession>I7JX46</accession>
<keyword evidence="6" id="KW-1003">Cell membrane</keyword>
<keyword evidence="9 11" id="KW-0472">Membrane</keyword>
<evidence type="ECO:0000256" key="1">
    <source>
        <dbReference type="ARBA" id="ARBA00004651"/>
    </source>
</evidence>
<feature type="transmembrane region" description="Helical" evidence="11">
    <location>
        <begin position="15"/>
        <end position="39"/>
    </location>
</feature>
<evidence type="ECO:0000256" key="5">
    <source>
        <dbReference type="ARBA" id="ARBA00022448"/>
    </source>
</evidence>
<keyword evidence="5" id="KW-0813">Transport</keyword>
<comment type="similarity">
    <text evidence="2">Belongs to the ABC-4 integral membrane protein family. HrtB subfamily.</text>
</comment>
<dbReference type="Pfam" id="PF02687">
    <property type="entry name" value="FtsX"/>
    <property type="match status" value="1"/>
</dbReference>
<dbReference type="InterPro" id="IPR051125">
    <property type="entry name" value="ABC-4/HrtB_transporter"/>
</dbReference>
<evidence type="ECO:0000256" key="6">
    <source>
        <dbReference type="ARBA" id="ARBA00022475"/>
    </source>
</evidence>
<organism evidence="13 14">
    <name type="scientific">Lactobacillus pasteurii DSM 23907 = CRBIP 24.76</name>
    <dbReference type="NCBI Taxonomy" id="1423790"/>
    <lineage>
        <taxon>Bacteria</taxon>
        <taxon>Bacillati</taxon>
        <taxon>Bacillota</taxon>
        <taxon>Bacilli</taxon>
        <taxon>Lactobacillales</taxon>
        <taxon>Lactobacillaceae</taxon>
        <taxon>Lactobacillus</taxon>
    </lineage>
</organism>
<evidence type="ECO:0000256" key="4">
    <source>
        <dbReference type="ARBA" id="ARBA00016962"/>
    </source>
</evidence>